<keyword evidence="4" id="KW-1185">Reference proteome</keyword>
<organism evidence="3 4">
    <name type="scientific">Luteimonas terricola</name>
    <dbReference type="NCBI Taxonomy" id="645597"/>
    <lineage>
        <taxon>Bacteria</taxon>
        <taxon>Pseudomonadati</taxon>
        <taxon>Pseudomonadota</taxon>
        <taxon>Gammaproteobacteria</taxon>
        <taxon>Lysobacterales</taxon>
        <taxon>Lysobacteraceae</taxon>
        <taxon>Luteimonas</taxon>
    </lineage>
</organism>
<dbReference type="Proteomes" id="UP000599009">
    <property type="component" value="Unassembled WGS sequence"/>
</dbReference>
<name>A0ABQ2E8U6_9GAMM</name>
<dbReference type="SUPFAM" id="SSF52540">
    <property type="entry name" value="P-loop containing nucleoside triphosphate hydrolases"/>
    <property type="match status" value="1"/>
</dbReference>
<accession>A0ABQ2E8U6</accession>
<dbReference type="Pfam" id="PF13469">
    <property type="entry name" value="Sulfotransfer_3"/>
    <property type="match status" value="1"/>
</dbReference>
<dbReference type="Gene3D" id="3.40.50.300">
    <property type="entry name" value="P-loop containing nucleotide triphosphate hydrolases"/>
    <property type="match status" value="1"/>
</dbReference>
<dbReference type="InterPro" id="IPR027417">
    <property type="entry name" value="P-loop_NTPase"/>
</dbReference>
<dbReference type="SMART" id="SM00028">
    <property type="entry name" value="TPR"/>
    <property type="match status" value="2"/>
</dbReference>
<feature type="repeat" description="TPR" evidence="2">
    <location>
        <begin position="39"/>
        <end position="72"/>
    </location>
</feature>
<proteinExistence type="predicted"/>
<dbReference type="RefSeq" id="WP_165942358.1">
    <property type="nucleotide sequence ID" value="NZ_BMME01000001.1"/>
</dbReference>
<dbReference type="PANTHER" id="PTHR12788:SF10">
    <property type="entry name" value="PROTEIN-TYROSINE SULFOTRANSFERASE"/>
    <property type="match status" value="1"/>
</dbReference>
<gene>
    <name evidence="3" type="ORF">GCM10011394_00730</name>
</gene>
<dbReference type="PANTHER" id="PTHR12788">
    <property type="entry name" value="PROTEIN-TYROSINE SULFOTRANSFERASE 2"/>
    <property type="match status" value="1"/>
</dbReference>
<dbReference type="PROSITE" id="PS50005">
    <property type="entry name" value="TPR"/>
    <property type="match status" value="1"/>
</dbReference>
<comment type="caution">
    <text evidence="3">The sequence shown here is derived from an EMBL/GenBank/DDBJ whole genome shotgun (WGS) entry which is preliminary data.</text>
</comment>
<dbReference type="Gene3D" id="1.25.40.10">
    <property type="entry name" value="Tetratricopeptide repeat domain"/>
    <property type="match status" value="1"/>
</dbReference>
<dbReference type="InterPro" id="IPR026634">
    <property type="entry name" value="TPST-like"/>
</dbReference>
<dbReference type="InterPro" id="IPR011990">
    <property type="entry name" value="TPR-like_helical_dom_sf"/>
</dbReference>
<dbReference type="SUPFAM" id="SSF48452">
    <property type="entry name" value="TPR-like"/>
    <property type="match status" value="1"/>
</dbReference>
<evidence type="ECO:0000256" key="2">
    <source>
        <dbReference type="PROSITE-ProRule" id="PRU00339"/>
    </source>
</evidence>
<dbReference type="EMBL" id="BMME01000001">
    <property type="protein sequence ID" value="GGJ95824.1"/>
    <property type="molecule type" value="Genomic_DNA"/>
</dbReference>
<keyword evidence="2" id="KW-0802">TPR repeat</keyword>
<protein>
    <submittedName>
        <fullName evidence="3">Sulfotransferase</fullName>
    </submittedName>
</protein>
<dbReference type="Pfam" id="PF14559">
    <property type="entry name" value="TPR_19"/>
    <property type="match status" value="1"/>
</dbReference>
<sequence length="469" mass="51501">MGDAAAEALRRIDAHHRAGDAGACITEMHALAAGAGEQPDVLQELGLRYTLLGLFQEAERCYATALARRPDDPSCLYNHATTLIALGRLDEAEAALDRVIALAPGDGDAWYNRSTLRRQTPARNHVAALEARIARLPEADPALVPLCHALAKEREDLGEHAASFTSLKRGADARRRRLQYRVEDDLDTMRLIADTFDAGFFARRHAGHDDARPLFVVGLPRSGTTLVDRTLGSHHAVTSRGESADLAQAVVRLAGPASGKADLVRRTAGMDFAALGRAYCGTLPAGGHARVIDKTPGNVLYLGLIAAALPQARIIHLRRNPMDACYAMYKTLFRMAYPFSYDLDDLGRYWLGHDALMAHWRRVLPADRFLEVDYEDLVADHEGVSRRLVAHADLAWDDACLAFDRNPQPTLTASAAQVRQPVYRSSVGLWRNHERELAPLMRRFEAAGVPIEGHAFDDRSLDDHKAPAA</sequence>
<keyword evidence="1" id="KW-0808">Transferase</keyword>
<evidence type="ECO:0000256" key="1">
    <source>
        <dbReference type="ARBA" id="ARBA00022679"/>
    </source>
</evidence>
<reference evidence="4" key="1">
    <citation type="journal article" date="2019" name="Int. J. Syst. Evol. Microbiol.">
        <title>The Global Catalogue of Microorganisms (GCM) 10K type strain sequencing project: providing services to taxonomists for standard genome sequencing and annotation.</title>
        <authorList>
            <consortium name="The Broad Institute Genomics Platform"/>
            <consortium name="The Broad Institute Genome Sequencing Center for Infectious Disease"/>
            <person name="Wu L."/>
            <person name="Ma J."/>
        </authorList>
    </citation>
    <scope>NUCLEOTIDE SEQUENCE [LARGE SCALE GENOMIC DNA]</scope>
    <source>
        <strain evidence="4">CGMCC 1.8985</strain>
    </source>
</reference>
<evidence type="ECO:0000313" key="4">
    <source>
        <dbReference type="Proteomes" id="UP000599009"/>
    </source>
</evidence>
<dbReference type="InterPro" id="IPR019734">
    <property type="entry name" value="TPR_rpt"/>
</dbReference>
<evidence type="ECO:0000313" key="3">
    <source>
        <dbReference type="EMBL" id="GGJ95824.1"/>
    </source>
</evidence>